<dbReference type="Gene3D" id="1.10.3720.10">
    <property type="entry name" value="MetI-like"/>
    <property type="match status" value="1"/>
</dbReference>
<dbReference type="PATRIC" id="fig|1121338.3.peg.503"/>
<keyword evidence="4 7" id="KW-0812">Transmembrane</keyword>
<comment type="similarity">
    <text evidence="7">Belongs to the binding-protein-dependent transport system permease family.</text>
</comment>
<dbReference type="InterPro" id="IPR050366">
    <property type="entry name" value="BP-dependent_transpt_permease"/>
</dbReference>
<protein>
    <submittedName>
        <fullName evidence="9">Dipeptide transport system permease protein DppC</fullName>
    </submittedName>
</protein>
<keyword evidence="10" id="KW-1185">Reference proteome</keyword>
<gene>
    <name evidence="9" type="primary">dppC_1</name>
    <name evidence="9" type="ORF">CLTEP_05010</name>
</gene>
<dbReference type="STRING" id="1121338.CLTEP_05010"/>
<evidence type="ECO:0000256" key="2">
    <source>
        <dbReference type="ARBA" id="ARBA00022448"/>
    </source>
</evidence>
<dbReference type="InterPro" id="IPR025966">
    <property type="entry name" value="OppC_N"/>
</dbReference>
<evidence type="ECO:0000256" key="7">
    <source>
        <dbReference type="RuleBase" id="RU363032"/>
    </source>
</evidence>
<dbReference type="GO" id="GO:0055085">
    <property type="term" value="P:transmembrane transport"/>
    <property type="evidence" value="ECO:0007669"/>
    <property type="project" value="InterPro"/>
</dbReference>
<feature type="transmembrane region" description="Helical" evidence="7">
    <location>
        <begin position="114"/>
        <end position="135"/>
    </location>
</feature>
<dbReference type="Pfam" id="PF12911">
    <property type="entry name" value="OppC_N"/>
    <property type="match status" value="1"/>
</dbReference>
<evidence type="ECO:0000313" key="9">
    <source>
        <dbReference type="EMBL" id="KYH35557.1"/>
    </source>
</evidence>
<dbReference type="InterPro" id="IPR000515">
    <property type="entry name" value="MetI-like"/>
</dbReference>
<keyword evidence="5 7" id="KW-1133">Transmembrane helix</keyword>
<evidence type="ECO:0000313" key="10">
    <source>
        <dbReference type="Proteomes" id="UP000075531"/>
    </source>
</evidence>
<proteinExistence type="inferred from homology"/>
<keyword evidence="6 7" id="KW-0472">Membrane</keyword>
<dbReference type="GO" id="GO:0005886">
    <property type="term" value="C:plasma membrane"/>
    <property type="evidence" value="ECO:0007669"/>
    <property type="project" value="UniProtKB-SubCell"/>
</dbReference>
<accession>A0A151B7D4</accession>
<dbReference type="EMBL" id="LTBA01000002">
    <property type="protein sequence ID" value="KYH35557.1"/>
    <property type="molecule type" value="Genomic_DNA"/>
</dbReference>
<evidence type="ECO:0000256" key="3">
    <source>
        <dbReference type="ARBA" id="ARBA00022475"/>
    </source>
</evidence>
<dbReference type="SUPFAM" id="SSF161098">
    <property type="entry name" value="MetI-like"/>
    <property type="match status" value="1"/>
</dbReference>
<feature type="transmembrane region" description="Helical" evidence="7">
    <location>
        <begin position="175"/>
        <end position="194"/>
    </location>
</feature>
<evidence type="ECO:0000259" key="8">
    <source>
        <dbReference type="PROSITE" id="PS50928"/>
    </source>
</evidence>
<dbReference type="CDD" id="cd06261">
    <property type="entry name" value="TM_PBP2"/>
    <property type="match status" value="1"/>
</dbReference>
<evidence type="ECO:0000256" key="5">
    <source>
        <dbReference type="ARBA" id="ARBA00022989"/>
    </source>
</evidence>
<keyword evidence="2 7" id="KW-0813">Transport</keyword>
<evidence type="ECO:0000256" key="1">
    <source>
        <dbReference type="ARBA" id="ARBA00004651"/>
    </source>
</evidence>
<dbReference type="PANTHER" id="PTHR43386">
    <property type="entry name" value="OLIGOPEPTIDE TRANSPORT SYSTEM PERMEASE PROTEIN APPC"/>
    <property type="match status" value="1"/>
</dbReference>
<keyword evidence="3" id="KW-1003">Cell membrane</keyword>
<dbReference type="PROSITE" id="PS50928">
    <property type="entry name" value="ABC_TM1"/>
    <property type="match status" value="1"/>
</dbReference>
<organism evidence="9 10">
    <name type="scientific">Clostridium tepidiprofundi DSM 19306</name>
    <dbReference type="NCBI Taxonomy" id="1121338"/>
    <lineage>
        <taxon>Bacteria</taxon>
        <taxon>Bacillati</taxon>
        <taxon>Bacillota</taxon>
        <taxon>Clostridia</taxon>
        <taxon>Eubacteriales</taxon>
        <taxon>Clostridiaceae</taxon>
        <taxon>Clostridium</taxon>
    </lineage>
</organism>
<comment type="caution">
    <text evidence="9">The sequence shown here is derived from an EMBL/GenBank/DDBJ whole genome shotgun (WGS) entry which is preliminary data.</text>
</comment>
<evidence type="ECO:0000256" key="6">
    <source>
        <dbReference type="ARBA" id="ARBA00023136"/>
    </source>
</evidence>
<comment type="subcellular location">
    <subcellularLocation>
        <location evidence="1 7">Cell membrane</location>
        <topology evidence="1 7">Multi-pass membrane protein</topology>
    </subcellularLocation>
</comment>
<name>A0A151B7D4_9CLOT</name>
<dbReference type="PANTHER" id="PTHR43386:SF22">
    <property type="entry name" value="OLIGOPEPTIDE TRANSPORT SYSTEM PERMEASE PROTEIN OPPC"/>
    <property type="match status" value="1"/>
</dbReference>
<feature type="domain" description="ABC transmembrane type-1" evidence="8">
    <location>
        <begin position="112"/>
        <end position="301"/>
    </location>
</feature>
<dbReference type="InterPro" id="IPR035906">
    <property type="entry name" value="MetI-like_sf"/>
</dbReference>
<feature type="transmembrane region" description="Helical" evidence="7">
    <location>
        <begin position="49"/>
        <end position="70"/>
    </location>
</feature>
<feature type="transmembrane region" description="Helical" evidence="7">
    <location>
        <begin position="225"/>
        <end position="246"/>
    </location>
</feature>
<reference evidence="9 10" key="1">
    <citation type="submission" date="2016-02" db="EMBL/GenBank/DDBJ databases">
        <title>Genome sequence of Clostridium tepidiprofundi DSM 19306.</title>
        <authorList>
            <person name="Poehlein A."/>
            <person name="Daniel R."/>
        </authorList>
    </citation>
    <scope>NUCLEOTIDE SEQUENCE [LARGE SCALE GENOMIC DNA]</scope>
    <source>
        <strain evidence="9 10">DSM 19306</strain>
    </source>
</reference>
<dbReference type="Pfam" id="PF00528">
    <property type="entry name" value="BPD_transp_1"/>
    <property type="match status" value="1"/>
</dbReference>
<feature type="transmembrane region" description="Helical" evidence="7">
    <location>
        <begin position="147"/>
        <end position="169"/>
    </location>
</feature>
<evidence type="ECO:0000256" key="4">
    <source>
        <dbReference type="ARBA" id="ARBA00022692"/>
    </source>
</evidence>
<dbReference type="Proteomes" id="UP000075531">
    <property type="component" value="Unassembled WGS sequence"/>
</dbReference>
<dbReference type="AlphaFoldDB" id="A0A151B7D4"/>
<sequence length="314" mass="34596">MAEMVNNKVNITKDKFKIVGNKGADSEQILRPSMTYWQDAWRRLKQNKIAMGSLILLALITIMTIIGPYLSHYDFEVTNNAANARNLPPNAQHWFGTDNLGRDTFARVWIGGRVSIIIGLAGALIDTVIGALYGGISGYFGGLVDDIMMRIVEILYSIPYLIVVILVSLIVGKGIIPLIIAMTITGWCYMARLVRGQLLQIKEQEYVLAATALGASPKRIILRHLLPNTLGVMIVAITFDISGFIFGEAFLSFIGLGIQSPNTSWGSLAASAQPNLIFYPEQLFFPSLFISLTMLSFQLLGDGLRDALDPKLRQ</sequence>